<organism evidence="2 3">
    <name type="scientific">Rhizophagus clarus</name>
    <dbReference type="NCBI Taxonomy" id="94130"/>
    <lineage>
        <taxon>Eukaryota</taxon>
        <taxon>Fungi</taxon>
        <taxon>Fungi incertae sedis</taxon>
        <taxon>Mucoromycota</taxon>
        <taxon>Glomeromycotina</taxon>
        <taxon>Glomeromycetes</taxon>
        <taxon>Glomerales</taxon>
        <taxon>Glomeraceae</taxon>
        <taxon>Rhizophagus</taxon>
    </lineage>
</organism>
<dbReference type="OrthoDB" id="2398834at2759"/>
<reference evidence="2" key="1">
    <citation type="submission" date="2019-10" db="EMBL/GenBank/DDBJ databases">
        <title>Conservation and host-specific expression of non-tandemly repeated heterogenous ribosome RNA gene in arbuscular mycorrhizal fungi.</title>
        <authorList>
            <person name="Maeda T."/>
            <person name="Kobayashi Y."/>
            <person name="Nakagawa T."/>
            <person name="Ezawa T."/>
            <person name="Yamaguchi K."/>
            <person name="Bino T."/>
            <person name="Nishimoto Y."/>
            <person name="Shigenobu S."/>
            <person name="Kawaguchi M."/>
        </authorList>
    </citation>
    <scope>NUCLEOTIDE SEQUENCE</scope>
    <source>
        <strain evidence="2">HR1</strain>
    </source>
</reference>
<comment type="caution">
    <text evidence="2">The sequence shown here is derived from an EMBL/GenBank/DDBJ whole genome shotgun (WGS) entry which is preliminary data.</text>
</comment>
<gene>
    <name evidence="2" type="ORF">RCL2_000394100</name>
</gene>
<proteinExistence type="predicted"/>
<dbReference type="EMBL" id="BLAL01000022">
    <property type="protein sequence ID" value="GES76539.1"/>
    <property type="molecule type" value="Genomic_DNA"/>
</dbReference>
<evidence type="ECO:0000313" key="3">
    <source>
        <dbReference type="Proteomes" id="UP000615446"/>
    </source>
</evidence>
<dbReference type="Proteomes" id="UP000615446">
    <property type="component" value="Unassembled WGS sequence"/>
</dbReference>
<sequence>MINMLRLRYFKNNISWDLKRFLSWSMFYARDFGSKDTEHRTYRTYLEAILHDPKLLEPLDGEAARELAEKALKEFKKEAGSAKIDTFWKNCQIPLNMAVNLNTNKMVGRVSELHDDVSNTIFSITQDKLCFERKRAHSREEESAEAKKKKVSSGERGNILPGKSTDVEQTIGDESESPIEETMKKPKTVLSWGHVVDKIKISNNSDHDWFANDYNISRDFRDFQTTTIDQLKKNPTLSYAADVDEILCLSSIIYVKEDKPKYVKCSDQVWKTATLLTDKEELDVKWHHNWSKWDPSMTKEERSMFDCVQLVTRNFFLNLPSDSIKNVMDEDTFVHRYCHLMFEELFNMNNLEFVWANGESNSSKERRKSNDHKHGRKPDFRVLFDKENEITFGEIKPPSASNNMVNQALIKLAEFMKGSLDSLHKKYGYSQASETFGIIIGGSCIKLFSMDIPLMAYTALNRLENLLKSIDHSIDELNRPSTPTGLSYHRESNSTPFKVHIPILKIPASCIT</sequence>
<evidence type="ECO:0000256" key="1">
    <source>
        <dbReference type="SAM" id="MobiDB-lite"/>
    </source>
</evidence>
<protein>
    <submittedName>
        <fullName evidence="2">Uncharacterized protein</fullName>
    </submittedName>
</protein>
<feature type="compositionally biased region" description="Basic and acidic residues" evidence="1">
    <location>
        <begin position="136"/>
        <end position="146"/>
    </location>
</feature>
<name>A0A8H3KX44_9GLOM</name>
<evidence type="ECO:0000313" key="2">
    <source>
        <dbReference type="EMBL" id="GES76539.1"/>
    </source>
</evidence>
<feature type="region of interest" description="Disordered" evidence="1">
    <location>
        <begin position="136"/>
        <end position="178"/>
    </location>
</feature>
<dbReference type="AlphaFoldDB" id="A0A8H3KX44"/>
<accession>A0A8H3KX44</accession>